<dbReference type="EMBL" id="AOIB01000043">
    <property type="protein sequence ID" value="ELY53420.1"/>
    <property type="molecule type" value="Genomic_DNA"/>
</dbReference>
<evidence type="ECO:0000313" key="3">
    <source>
        <dbReference type="Proteomes" id="UP000011688"/>
    </source>
</evidence>
<keyword evidence="1" id="KW-0472">Membrane</keyword>
<dbReference type="AlphaFoldDB" id="L9WVE0"/>
<keyword evidence="1" id="KW-0812">Transmembrane</keyword>
<evidence type="ECO:0000256" key="1">
    <source>
        <dbReference type="SAM" id="Phobius"/>
    </source>
</evidence>
<dbReference type="Proteomes" id="UP000011688">
    <property type="component" value="Unassembled WGS sequence"/>
</dbReference>
<evidence type="ECO:0000313" key="2">
    <source>
        <dbReference type="EMBL" id="ELY53420.1"/>
    </source>
</evidence>
<gene>
    <name evidence="2" type="ORF">C491_21056</name>
</gene>
<feature type="transmembrane region" description="Helical" evidence="1">
    <location>
        <begin position="62"/>
        <end position="80"/>
    </location>
</feature>
<name>L9WVE0_9EURY</name>
<keyword evidence="3" id="KW-1185">Reference proteome</keyword>
<dbReference type="RefSeq" id="WP_005559829.1">
    <property type="nucleotide sequence ID" value="NZ_AOIB01000043.1"/>
</dbReference>
<organism evidence="2 3">
    <name type="scientific">Natronococcus amylolyticus DSM 10524</name>
    <dbReference type="NCBI Taxonomy" id="1227497"/>
    <lineage>
        <taxon>Archaea</taxon>
        <taxon>Methanobacteriati</taxon>
        <taxon>Methanobacteriota</taxon>
        <taxon>Stenosarchaea group</taxon>
        <taxon>Halobacteria</taxon>
        <taxon>Halobacteriales</taxon>
        <taxon>Natrialbaceae</taxon>
        <taxon>Natronococcus</taxon>
    </lineage>
</organism>
<proteinExistence type="predicted"/>
<accession>L9WVE0</accession>
<protein>
    <submittedName>
        <fullName evidence="2">Uncharacterized protein</fullName>
    </submittedName>
</protein>
<keyword evidence="1" id="KW-1133">Transmembrane helix</keyword>
<sequence length="81" mass="8337">MPGLLTRSNAAAARFTAVVTFIAAYTAFASSELLSALTLAVAGVALWVLTGDPYNHGALRRVSGGVIWMVLLILGVGFGLS</sequence>
<comment type="caution">
    <text evidence="2">The sequence shown here is derived from an EMBL/GenBank/DDBJ whole genome shotgun (WGS) entry which is preliminary data.</text>
</comment>
<reference evidence="2 3" key="1">
    <citation type="journal article" date="2014" name="PLoS Genet.">
        <title>Phylogenetically driven sequencing of extremely halophilic archaea reveals strategies for static and dynamic osmo-response.</title>
        <authorList>
            <person name="Becker E.A."/>
            <person name="Seitzer P.M."/>
            <person name="Tritt A."/>
            <person name="Larsen D."/>
            <person name="Krusor M."/>
            <person name="Yao A.I."/>
            <person name="Wu D."/>
            <person name="Madern D."/>
            <person name="Eisen J.A."/>
            <person name="Darling A.E."/>
            <person name="Facciotti M.T."/>
        </authorList>
    </citation>
    <scope>NUCLEOTIDE SEQUENCE [LARGE SCALE GENOMIC DNA]</scope>
    <source>
        <strain evidence="2 3">DSM 10524</strain>
    </source>
</reference>